<dbReference type="Pfam" id="PF07727">
    <property type="entry name" value="RVT_2"/>
    <property type="match status" value="1"/>
</dbReference>
<keyword evidence="3" id="KW-0064">Aspartyl protease</keyword>
<keyword evidence="1" id="KW-0645">Protease</keyword>
<name>A0AAD4ZIP2_PRUDU</name>
<comment type="caution">
    <text evidence="6">The sequence shown here is derived from an EMBL/GenBank/DDBJ whole genome shotgun (WGS) entry which is preliminary data.</text>
</comment>
<dbReference type="InterPro" id="IPR013103">
    <property type="entry name" value="RVT_2"/>
</dbReference>
<organism evidence="6 7">
    <name type="scientific">Prunus dulcis</name>
    <name type="common">Almond</name>
    <name type="synonym">Amygdalus dulcis</name>
    <dbReference type="NCBI Taxonomy" id="3755"/>
    <lineage>
        <taxon>Eukaryota</taxon>
        <taxon>Viridiplantae</taxon>
        <taxon>Streptophyta</taxon>
        <taxon>Embryophyta</taxon>
        <taxon>Tracheophyta</taxon>
        <taxon>Spermatophyta</taxon>
        <taxon>Magnoliopsida</taxon>
        <taxon>eudicotyledons</taxon>
        <taxon>Gunneridae</taxon>
        <taxon>Pentapetalae</taxon>
        <taxon>rosids</taxon>
        <taxon>fabids</taxon>
        <taxon>Rosales</taxon>
        <taxon>Rosaceae</taxon>
        <taxon>Amygdaloideae</taxon>
        <taxon>Amygdaleae</taxon>
        <taxon>Prunus</taxon>
    </lineage>
</organism>
<dbReference type="PROSITE" id="PS50994">
    <property type="entry name" value="INTEGRASE"/>
    <property type="match status" value="1"/>
</dbReference>
<sequence length="688" mass="78915">MTGNKELLIDINSSVKGKVQMPIGELISIAGMGTLVLDTSSGTKYIREVMYLPGLKENLLSVGQMDEHGYHLVFGSSMCSIYDGSSLENLIMKVEMRKIRCYPLSLLSNDYVALRAGISNSTWIWHKRMGHLHLKGLHQLKEKEMVHGLPYLEDVNEVCGGCQLGKKHREWFPKDQAWRASTPLKLIHMDLCGLMQNESLASNKYFMLLIDDFTRMIWVYFLRYKSGALNCFRKFKSMVELQSDYKVKCVRSDRGGEFTSSEFNKLCEDARIQRQFSMAYTPQQNGVVERKNRTVVEMAKAMLHEKELPYYLWAEAVHTAVYILNRCPTKALRNMTPFEAYSTRKPGVAHLKVFGSVCFVHKPEESRQKVDAKSTRGVFVGYATCEKVYRVFDPVPRKLLLSKDVVFDEGAIWNWKEATENPVVMVNDEEQPRNSQVELFETLVGNRNSGFISIDSVSYEESSKASSRLEDTQNFDHTPLKWRKLDDILAQCNLCTMEPEKFQEAVKDESWMKAMKDELNMIEKNDTWELVDRSVDKPVIGVKWVFKTKLNLDGSVQKNKARLVAKGYSEKPRVDYNETFALVARLDTIRTLIALAAQKGWQLYQLDVKSAFLNGILEEEVYVDQPEGFVVKGSERKVYKLHKALYGLKQVPRASYSEKLVILLSVVSQRAKVRLLFMSKQELKQASL</sequence>
<keyword evidence="2" id="KW-0479">Metal-binding</keyword>
<dbReference type="InterPro" id="IPR039537">
    <property type="entry name" value="Retrotran_Ty1/copia-like"/>
</dbReference>
<dbReference type="Pfam" id="PF25597">
    <property type="entry name" value="SH3_retrovirus"/>
    <property type="match status" value="1"/>
</dbReference>
<dbReference type="GO" id="GO:0006508">
    <property type="term" value="P:proteolysis"/>
    <property type="evidence" value="ECO:0007669"/>
    <property type="project" value="UniProtKB-KW"/>
</dbReference>
<feature type="domain" description="Integrase catalytic" evidence="5">
    <location>
        <begin position="179"/>
        <end position="345"/>
    </location>
</feature>
<dbReference type="Pfam" id="PF13976">
    <property type="entry name" value="gag_pre-integrs"/>
    <property type="match status" value="1"/>
</dbReference>
<dbReference type="GO" id="GO:0046872">
    <property type="term" value="F:metal ion binding"/>
    <property type="evidence" value="ECO:0007669"/>
    <property type="project" value="UniProtKB-KW"/>
</dbReference>
<accession>A0AAD4ZIP2</accession>
<dbReference type="AlphaFoldDB" id="A0AAD4ZIP2"/>
<dbReference type="Proteomes" id="UP001054821">
    <property type="component" value="Chromosome 1"/>
</dbReference>
<proteinExistence type="predicted"/>
<dbReference type="InterPro" id="IPR025724">
    <property type="entry name" value="GAG-pre-integrase_dom"/>
</dbReference>
<evidence type="ECO:0000256" key="1">
    <source>
        <dbReference type="ARBA" id="ARBA00022670"/>
    </source>
</evidence>
<dbReference type="SUPFAM" id="SSF53098">
    <property type="entry name" value="Ribonuclease H-like"/>
    <property type="match status" value="1"/>
</dbReference>
<keyword evidence="7" id="KW-1185">Reference proteome</keyword>
<dbReference type="PANTHER" id="PTHR42648">
    <property type="entry name" value="TRANSPOSASE, PUTATIVE-RELATED"/>
    <property type="match status" value="1"/>
</dbReference>
<protein>
    <recommendedName>
        <fullName evidence="5">Integrase catalytic domain-containing protein</fullName>
    </recommendedName>
</protein>
<dbReference type="InterPro" id="IPR012337">
    <property type="entry name" value="RNaseH-like_sf"/>
</dbReference>
<evidence type="ECO:0000259" key="5">
    <source>
        <dbReference type="PROSITE" id="PS50994"/>
    </source>
</evidence>
<dbReference type="Pfam" id="PF00665">
    <property type="entry name" value="rve"/>
    <property type="match status" value="1"/>
</dbReference>
<dbReference type="SUPFAM" id="SSF56672">
    <property type="entry name" value="DNA/RNA polymerases"/>
    <property type="match status" value="1"/>
</dbReference>
<keyword evidence="4" id="KW-0378">Hydrolase</keyword>
<evidence type="ECO:0000256" key="4">
    <source>
        <dbReference type="ARBA" id="ARBA00022801"/>
    </source>
</evidence>
<dbReference type="InterPro" id="IPR054722">
    <property type="entry name" value="PolX-like_BBD"/>
</dbReference>
<evidence type="ECO:0000256" key="2">
    <source>
        <dbReference type="ARBA" id="ARBA00022723"/>
    </source>
</evidence>
<dbReference type="PANTHER" id="PTHR42648:SF18">
    <property type="entry name" value="RETROTRANSPOSON, UNCLASSIFIED-LIKE PROTEIN"/>
    <property type="match status" value="1"/>
</dbReference>
<dbReference type="Pfam" id="PF22936">
    <property type="entry name" value="Pol_BBD"/>
    <property type="match status" value="1"/>
</dbReference>
<gene>
    <name evidence="6" type="ORF">L3X38_001119</name>
</gene>
<dbReference type="EMBL" id="JAJFAZ020000001">
    <property type="protein sequence ID" value="KAI5348232.1"/>
    <property type="molecule type" value="Genomic_DNA"/>
</dbReference>
<dbReference type="InterPro" id="IPR001584">
    <property type="entry name" value="Integrase_cat-core"/>
</dbReference>
<dbReference type="GO" id="GO:0003676">
    <property type="term" value="F:nucleic acid binding"/>
    <property type="evidence" value="ECO:0007669"/>
    <property type="project" value="InterPro"/>
</dbReference>
<dbReference type="Gene3D" id="3.30.420.10">
    <property type="entry name" value="Ribonuclease H-like superfamily/Ribonuclease H"/>
    <property type="match status" value="1"/>
</dbReference>
<dbReference type="GO" id="GO:0015074">
    <property type="term" value="P:DNA integration"/>
    <property type="evidence" value="ECO:0007669"/>
    <property type="project" value="InterPro"/>
</dbReference>
<dbReference type="InterPro" id="IPR043502">
    <property type="entry name" value="DNA/RNA_pol_sf"/>
</dbReference>
<evidence type="ECO:0000256" key="3">
    <source>
        <dbReference type="ARBA" id="ARBA00022750"/>
    </source>
</evidence>
<evidence type="ECO:0000313" key="7">
    <source>
        <dbReference type="Proteomes" id="UP001054821"/>
    </source>
</evidence>
<dbReference type="InterPro" id="IPR036397">
    <property type="entry name" value="RNaseH_sf"/>
</dbReference>
<dbReference type="InterPro" id="IPR057670">
    <property type="entry name" value="SH3_retrovirus"/>
</dbReference>
<dbReference type="GO" id="GO:0004190">
    <property type="term" value="F:aspartic-type endopeptidase activity"/>
    <property type="evidence" value="ECO:0007669"/>
    <property type="project" value="UniProtKB-KW"/>
</dbReference>
<reference evidence="6 7" key="1">
    <citation type="journal article" date="2022" name="G3 (Bethesda)">
        <title>Whole-genome sequence and methylome profiling of the almond [Prunus dulcis (Mill.) D.A. Webb] cultivar 'Nonpareil'.</title>
        <authorList>
            <person name="D'Amico-Willman K.M."/>
            <person name="Ouma W.Z."/>
            <person name="Meulia T."/>
            <person name="Sideli G.M."/>
            <person name="Gradziel T.M."/>
            <person name="Fresnedo-Ramirez J."/>
        </authorList>
    </citation>
    <scope>NUCLEOTIDE SEQUENCE [LARGE SCALE GENOMIC DNA]</scope>
    <source>
        <tissue evidence="6">Leaf</tissue>
    </source>
</reference>
<evidence type="ECO:0000313" key="6">
    <source>
        <dbReference type="EMBL" id="KAI5348232.1"/>
    </source>
</evidence>